<accession>A0A977PS75</accession>
<gene>
    <name evidence="1" type="primary">83</name>
    <name evidence="1" type="ORF">SEA_OBLADI_83</name>
</gene>
<proteinExistence type="predicted"/>
<keyword evidence="2" id="KW-1185">Reference proteome</keyword>
<reference evidence="1" key="1">
    <citation type="submission" date="2022-08" db="EMBL/GenBank/DDBJ databases">
        <authorList>
            <person name="Abuwarda M.A."/>
            <person name="Alvarez A."/>
            <person name="Batteikh M."/>
            <person name="Baughman A.P."/>
            <person name="Chavez V."/>
            <person name="Cheng C."/>
            <person name="Cosentino E.J."/>
            <person name="Di Blasi D.L."/>
            <person name="Dooley N.L."/>
            <person name="Empson B.M."/>
            <person name="Erfanian K."/>
            <person name="Esparza P.D."/>
            <person name="Fleming H.S."/>
            <person name="Ghannam M.S."/>
            <person name="Gibbons A.C."/>
            <person name="Gonzalez C."/>
            <person name="Huq N.E."/>
            <person name="Jin K."/>
            <person name="Kamarzar M."/>
            <person name="Khaine A."/>
            <person name="Krug K.R."/>
            <person name="Lee A."/>
            <person name="Liao S."/>
            <person name="Light I."/>
            <person name="Ma Y."/>
            <person name="Magaling J.M."/>
            <person name="McLinden K.C."/>
            <person name="Melkote A."/>
            <person name="Montoya Serpas C.A."/>
            <person name="Niazmandi K."/>
            <person name="Ostroske E.C."/>
            <person name="Paek B.H."/>
            <person name="Rajiv S."/>
            <person name="Santos C.E."/>
            <person name="Semaan S.A."/>
            <person name="Senthilvelan J."/>
            <person name="Sheppy T.E."/>
            <person name="Stephenson J.C."/>
            <person name="Tenney M.E."/>
            <person name="Teoh N."/>
            <person name="Thorp J.P."/>
            <person name="Turon Font G."/>
            <person name="Uvarov E.V."/>
            <person name="Verpukhovskiy P."/>
            <person name="Wang J."/>
            <person name="Whang A.Y."/>
            <person name="Wright N.E."/>
            <person name="Wu M."/>
            <person name="Zhuang C."/>
            <person name="Bruns J.A."/>
            <person name="Chai A.E."/>
            <person name="Parikh H."/>
            <person name="Zorawik M."/>
            <person name="Garza D.R."/>
            <person name="Ngo R.T."/>
            <person name="Reddi K."/>
            <person name="Garcia-Vedrenne A.E."/>
            <person name="Freise A.C."/>
            <person name="Balish M.F."/>
            <person name="Garlena R.A."/>
            <person name="Russell D.A."/>
            <person name="Jacobs-Sera D."/>
            <person name="Hatfull G.F."/>
        </authorList>
    </citation>
    <scope>NUCLEOTIDE SEQUENCE</scope>
</reference>
<organism evidence="1 2">
    <name type="scientific">Gordonia phage ObLaDi</name>
    <dbReference type="NCBI Taxonomy" id="2978487"/>
    <lineage>
        <taxon>Viruses</taxon>
        <taxon>Duplodnaviria</taxon>
        <taxon>Heunggongvirae</taxon>
        <taxon>Uroviricota</taxon>
        <taxon>Caudoviricetes</taxon>
        <taxon>Kruegerviridae</taxon>
        <taxon>Cafassovirus</taxon>
        <taxon>Cafassovirus obladi</taxon>
    </lineage>
</organism>
<dbReference type="Proteomes" id="UP001064297">
    <property type="component" value="Segment"/>
</dbReference>
<protein>
    <submittedName>
        <fullName evidence="1">Uncharacterized protein</fullName>
    </submittedName>
</protein>
<evidence type="ECO:0000313" key="2">
    <source>
        <dbReference type="Proteomes" id="UP001064297"/>
    </source>
</evidence>
<name>A0A977PS75_9CAUD</name>
<evidence type="ECO:0000313" key="1">
    <source>
        <dbReference type="EMBL" id="UXE03806.1"/>
    </source>
</evidence>
<sequence length="58" mass="6378">MAGPKVIAPAEPLSSFVCKRAGCDYKTKSDPTDPDDHSRWLRDTIAHVRGHIDTEGMP</sequence>
<dbReference type="EMBL" id="OP297535">
    <property type="protein sequence ID" value="UXE03806.1"/>
    <property type="molecule type" value="Genomic_DNA"/>
</dbReference>